<dbReference type="EMBL" id="GIIL01000021">
    <property type="protein sequence ID" value="NOV43747.1"/>
    <property type="molecule type" value="Transcribed_RNA"/>
</dbReference>
<accession>A0A6M2DFP6</accession>
<dbReference type="GO" id="GO:0016616">
    <property type="term" value="F:oxidoreductase activity, acting on the CH-OH group of donors, NAD or NADP as acceptor"/>
    <property type="evidence" value="ECO:0007669"/>
    <property type="project" value="UniProtKB-ARBA"/>
</dbReference>
<dbReference type="AlphaFoldDB" id="A0A6M2DFP6"/>
<dbReference type="Gene3D" id="3.40.50.720">
    <property type="entry name" value="NAD(P)-binding Rossmann-like Domain"/>
    <property type="match status" value="1"/>
</dbReference>
<organism evidence="4">
    <name type="scientific">Xenopsylla cheopis</name>
    <name type="common">Oriental rat flea</name>
    <name type="synonym">Pulex cheopis</name>
    <dbReference type="NCBI Taxonomy" id="163159"/>
    <lineage>
        <taxon>Eukaryota</taxon>
        <taxon>Metazoa</taxon>
        <taxon>Ecdysozoa</taxon>
        <taxon>Arthropoda</taxon>
        <taxon>Hexapoda</taxon>
        <taxon>Insecta</taxon>
        <taxon>Pterygota</taxon>
        <taxon>Neoptera</taxon>
        <taxon>Endopterygota</taxon>
        <taxon>Siphonaptera</taxon>
        <taxon>Pulicidae</taxon>
        <taxon>Xenopsyllinae</taxon>
        <taxon>Xenopsylla</taxon>
    </lineage>
</organism>
<dbReference type="Pfam" id="PF00106">
    <property type="entry name" value="adh_short"/>
    <property type="match status" value="1"/>
</dbReference>
<evidence type="ECO:0000256" key="1">
    <source>
        <dbReference type="ARBA" id="ARBA00006484"/>
    </source>
</evidence>
<proteinExistence type="inferred from homology"/>
<dbReference type="PRINTS" id="PR00081">
    <property type="entry name" value="GDHRDH"/>
</dbReference>
<dbReference type="FunFam" id="3.40.50.720:FF:000047">
    <property type="entry name" value="NADP-dependent L-serine/L-allo-threonine dehydrogenase"/>
    <property type="match status" value="1"/>
</dbReference>
<dbReference type="PANTHER" id="PTHR43115">
    <property type="entry name" value="DEHYDROGENASE/REDUCTASE SDR FAMILY MEMBER 11"/>
    <property type="match status" value="1"/>
</dbReference>
<dbReference type="InterPro" id="IPR002347">
    <property type="entry name" value="SDR_fam"/>
</dbReference>
<sequence>MNRWCNKVAVVTGASSGIGASIAQELVKYGMKVIGLDIRADDKQDGNFCIRTCDIAKEEDVIQSFNWVKLNFGGVDVLVNCAGILNRTTMLTEPDNSAILKKILDINVMGLCYCTREAFNSMKDRNVAGHIIHINSLYGHAISTIHNTPPTMNMYPASKYAITALTELLRQELMYLKNKTKVTSISPGVVRTNILSGLMTKEEETAFFNNTPHLMPEDVSQAIVYCMSTPENVQVHELTLRPIYDQF</sequence>
<name>A0A6M2DFP6_XENCH</name>
<reference evidence="4" key="1">
    <citation type="submission" date="2020-03" db="EMBL/GenBank/DDBJ databases">
        <title>Transcriptomic Profiling of the Digestive Tract of the Rat Flea, Xenopsylla cheopis, Following Blood Feeding and Infection with Yersinia pestis.</title>
        <authorList>
            <person name="Bland D.M."/>
            <person name="Martens C.A."/>
            <person name="Virtaneva K."/>
            <person name="Kanakabandi K."/>
            <person name="Long D."/>
            <person name="Rosenke R."/>
            <person name="Saturday G.A."/>
            <person name="Hoyt F.H."/>
            <person name="Bruno D.P."/>
            <person name="Ribeiro J.M.C."/>
            <person name="Hinnebusch J."/>
        </authorList>
    </citation>
    <scope>NUCLEOTIDE SEQUENCE</scope>
</reference>
<dbReference type="PANTHER" id="PTHR43115:SF4">
    <property type="entry name" value="DEHYDROGENASE_REDUCTASE SDR FAMILY MEMBER 11"/>
    <property type="match status" value="1"/>
</dbReference>
<dbReference type="InterPro" id="IPR020904">
    <property type="entry name" value="Sc_DH/Rdtase_CS"/>
</dbReference>
<protein>
    <submittedName>
        <fullName evidence="4">Putative dehydrogenase</fullName>
    </submittedName>
</protein>
<dbReference type="PRINTS" id="PR00080">
    <property type="entry name" value="SDRFAMILY"/>
</dbReference>
<evidence type="ECO:0000256" key="3">
    <source>
        <dbReference type="RuleBase" id="RU000363"/>
    </source>
</evidence>
<dbReference type="InterPro" id="IPR036291">
    <property type="entry name" value="NAD(P)-bd_dom_sf"/>
</dbReference>
<comment type="similarity">
    <text evidence="1 3">Belongs to the short-chain dehydrogenases/reductases (SDR) family.</text>
</comment>
<dbReference type="SUPFAM" id="SSF51735">
    <property type="entry name" value="NAD(P)-binding Rossmann-fold domains"/>
    <property type="match status" value="1"/>
</dbReference>
<evidence type="ECO:0000313" key="4">
    <source>
        <dbReference type="EMBL" id="NOV43747.1"/>
    </source>
</evidence>
<keyword evidence="2" id="KW-0560">Oxidoreductase</keyword>
<dbReference type="PROSITE" id="PS00061">
    <property type="entry name" value="ADH_SHORT"/>
    <property type="match status" value="1"/>
</dbReference>
<evidence type="ECO:0000256" key="2">
    <source>
        <dbReference type="ARBA" id="ARBA00023002"/>
    </source>
</evidence>